<name>A0ABW5YBX5_9SPHI</name>
<dbReference type="RefSeq" id="WP_377183854.1">
    <property type="nucleotide sequence ID" value="NZ_JBHUPD010000001.1"/>
</dbReference>
<evidence type="ECO:0000256" key="3">
    <source>
        <dbReference type="ARBA" id="ARBA00022452"/>
    </source>
</evidence>
<dbReference type="InterPro" id="IPR023996">
    <property type="entry name" value="TonB-dep_OMP_SusC/RagA"/>
</dbReference>
<evidence type="ECO:0000256" key="6">
    <source>
        <dbReference type="ARBA" id="ARBA00023237"/>
    </source>
</evidence>
<evidence type="ECO:0000256" key="2">
    <source>
        <dbReference type="ARBA" id="ARBA00022448"/>
    </source>
</evidence>
<sequence>MRLTTLLLCVCLMQVSASTLAQKITLSVKNASLSKVIKEIKVQANVDFFISSNLLKQNKNITLDVKGMDLTTALDLIFKDLPLIYTIEDKFVVITEKKQLLIRNVSKEERDIKVSGRLVDAKGKAINGATVSVKGKSQSAVSGADGRFTISIVDENSILVISHIGFKTKEVALGELTHDIVLEEFVSPLDEVHVIGYGTESRRFSVGAVSSVSASDIENQPVTNPLAALEGLVPGLNITPSSGAPGAAIRVQIRGQNSLSQTGFGSKPYDQPLFVIDGVPAAAQNININALNAFGGGDGTEGNFGGISPFNSLNPADIESISILKDVSATAIYGTQGANGVILITTKKGKAGKAQVRADFNTGFNSPTRKIRLLNREQYLDYRRESAKNDNVDLTKVSPLAYPDLLLFDQNKNTDWVDYYLGKNTVNTNAHLSLSGGSEKTTYLISTGFTNSQYNFPGDFADKRLTLHSNLNYATPDNRFNISFGSDFSYERNNTAATTSLIQAILTPPNFPDLYDAAGNPNWNYKGYNTSQFVQYAASLKQPSILRSYNLINSMTLSYRIISDLKISVNLGYNRIASDEDQRLPSSTINPRLGAVSMANFTKNTFETINIEPQLNYQHSFGPGVFNALLGGTYKNNNISEVQLNGSGFSDEALLGSIGSAATILATDSYNPYKYVGAFARLGYTYDMKYIIQLAGRRDGSSNFGPGRQFANFGSVALGWIFSEETFFKNAIPVISYGKLSGSYGTVGTDVTTPYQYQQLFAGDNSGQNFQGTRPLYVQNPYNPDYGWDTKKSINLGLDLGFIKDRILLNVNYYRDRIGNQLVNYTLPSQTGFNAVLSNFAAVVQNKGIEVNLTSKNIIGKKFSWSTSFNISANSNKLIAFPGLEQSSYGAIYSIGESVNTVKGYGLAGVNPQTGYYQFYKSDGSITDYPNYGSPSFGGDFRAIANTDPKFIGGLGNTISYKQFSFYFQFQFQRKQQANYLRSLYLNARPGTLSNQPVEILDHWKQPGDNSSIQRLTRDFNLAEYYFTTSSGAYSDGSYVRLRTAAISYVLPAGICKVLGIADGKFYISGQNLLLLTKYKVGDPELADIFSFPIQRTLNFGFNINL</sequence>
<evidence type="ECO:0000256" key="4">
    <source>
        <dbReference type="ARBA" id="ARBA00022692"/>
    </source>
</evidence>
<evidence type="ECO:0000313" key="11">
    <source>
        <dbReference type="Proteomes" id="UP001597557"/>
    </source>
</evidence>
<feature type="signal peptide" evidence="8">
    <location>
        <begin position="1"/>
        <end position="21"/>
    </location>
</feature>
<dbReference type="InterPro" id="IPR037066">
    <property type="entry name" value="Plug_dom_sf"/>
</dbReference>
<protein>
    <submittedName>
        <fullName evidence="10">SusC/RagA family TonB-linked outer membrane protein</fullName>
    </submittedName>
</protein>
<evidence type="ECO:0000256" key="8">
    <source>
        <dbReference type="SAM" id="SignalP"/>
    </source>
</evidence>
<dbReference type="InterPro" id="IPR008969">
    <property type="entry name" value="CarboxyPept-like_regulatory"/>
</dbReference>
<dbReference type="InterPro" id="IPR012910">
    <property type="entry name" value="Plug_dom"/>
</dbReference>
<dbReference type="Pfam" id="PF13715">
    <property type="entry name" value="CarbopepD_reg_2"/>
    <property type="match status" value="1"/>
</dbReference>
<dbReference type="PROSITE" id="PS52016">
    <property type="entry name" value="TONB_DEPENDENT_REC_3"/>
    <property type="match status" value="1"/>
</dbReference>
<feature type="domain" description="TonB-dependent receptor plug" evidence="9">
    <location>
        <begin position="205"/>
        <end position="341"/>
    </location>
</feature>
<keyword evidence="4 7" id="KW-0812">Transmembrane</keyword>
<comment type="similarity">
    <text evidence="7">Belongs to the TonB-dependent receptor family.</text>
</comment>
<keyword evidence="6 7" id="KW-0998">Cell outer membrane</keyword>
<dbReference type="Pfam" id="PF07715">
    <property type="entry name" value="Plug"/>
    <property type="match status" value="1"/>
</dbReference>
<organism evidence="10 11">
    <name type="scientific">Mucilaginibacter ximonensis</name>
    <dbReference type="NCBI Taxonomy" id="538021"/>
    <lineage>
        <taxon>Bacteria</taxon>
        <taxon>Pseudomonadati</taxon>
        <taxon>Bacteroidota</taxon>
        <taxon>Sphingobacteriia</taxon>
        <taxon>Sphingobacteriales</taxon>
        <taxon>Sphingobacteriaceae</taxon>
        <taxon>Mucilaginibacter</taxon>
    </lineage>
</organism>
<evidence type="ECO:0000259" key="9">
    <source>
        <dbReference type="Pfam" id="PF07715"/>
    </source>
</evidence>
<evidence type="ECO:0000256" key="7">
    <source>
        <dbReference type="PROSITE-ProRule" id="PRU01360"/>
    </source>
</evidence>
<dbReference type="InterPro" id="IPR036942">
    <property type="entry name" value="Beta-barrel_TonB_sf"/>
</dbReference>
<evidence type="ECO:0000313" key="10">
    <source>
        <dbReference type="EMBL" id="MFD2872327.1"/>
    </source>
</evidence>
<reference evidence="11" key="1">
    <citation type="journal article" date="2019" name="Int. J. Syst. Evol. Microbiol.">
        <title>The Global Catalogue of Microorganisms (GCM) 10K type strain sequencing project: providing services to taxonomists for standard genome sequencing and annotation.</title>
        <authorList>
            <consortium name="The Broad Institute Genomics Platform"/>
            <consortium name="The Broad Institute Genome Sequencing Center for Infectious Disease"/>
            <person name="Wu L."/>
            <person name="Ma J."/>
        </authorList>
    </citation>
    <scope>NUCLEOTIDE SEQUENCE [LARGE SCALE GENOMIC DNA]</scope>
    <source>
        <strain evidence="11">KCTC 22437</strain>
    </source>
</reference>
<dbReference type="EMBL" id="JBHUPD010000001">
    <property type="protein sequence ID" value="MFD2872327.1"/>
    <property type="molecule type" value="Genomic_DNA"/>
</dbReference>
<dbReference type="InterPro" id="IPR039426">
    <property type="entry name" value="TonB-dep_rcpt-like"/>
</dbReference>
<keyword evidence="2 7" id="KW-0813">Transport</keyword>
<dbReference type="Gene3D" id="2.170.130.10">
    <property type="entry name" value="TonB-dependent receptor, plug domain"/>
    <property type="match status" value="1"/>
</dbReference>
<keyword evidence="3 7" id="KW-1134">Transmembrane beta strand</keyword>
<evidence type="ECO:0000256" key="5">
    <source>
        <dbReference type="ARBA" id="ARBA00023136"/>
    </source>
</evidence>
<keyword evidence="8" id="KW-0732">Signal</keyword>
<dbReference type="NCBIfam" id="TIGR04057">
    <property type="entry name" value="SusC_RagA_signa"/>
    <property type="match status" value="1"/>
</dbReference>
<accession>A0ABW5YBX5</accession>
<comment type="subcellular location">
    <subcellularLocation>
        <location evidence="1 7">Cell outer membrane</location>
        <topology evidence="1 7">Multi-pass membrane protein</topology>
    </subcellularLocation>
</comment>
<dbReference type="NCBIfam" id="TIGR04056">
    <property type="entry name" value="OMP_RagA_SusC"/>
    <property type="match status" value="1"/>
</dbReference>
<gene>
    <name evidence="10" type="ORF">ACFS5N_07615</name>
</gene>
<evidence type="ECO:0000256" key="1">
    <source>
        <dbReference type="ARBA" id="ARBA00004571"/>
    </source>
</evidence>
<dbReference type="InterPro" id="IPR023997">
    <property type="entry name" value="TonB-dep_OMP_SusC/RagA_CS"/>
</dbReference>
<dbReference type="SUPFAM" id="SSF49464">
    <property type="entry name" value="Carboxypeptidase regulatory domain-like"/>
    <property type="match status" value="1"/>
</dbReference>
<dbReference type="Proteomes" id="UP001597557">
    <property type="component" value="Unassembled WGS sequence"/>
</dbReference>
<proteinExistence type="inferred from homology"/>
<dbReference type="Gene3D" id="2.40.170.20">
    <property type="entry name" value="TonB-dependent receptor, beta-barrel domain"/>
    <property type="match status" value="1"/>
</dbReference>
<dbReference type="SUPFAM" id="SSF56935">
    <property type="entry name" value="Porins"/>
    <property type="match status" value="1"/>
</dbReference>
<dbReference type="Gene3D" id="2.60.40.1120">
    <property type="entry name" value="Carboxypeptidase-like, regulatory domain"/>
    <property type="match status" value="1"/>
</dbReference>
<feature type="chain" id="PRO_5045969563" evidence="8">
    <location>
        <begin position="22"/>
        <end position="1106"/>
    </location>
</feature>
<keyword evidence="11" id="KW-1185">Reference proteome</keyword>
<comment type="caution">
    <text evidence="10">The sequence shown here is derived from an EMBL/GenBank/DDBJ whole genome shotgun (WGS) entry which is preliminary data.</text>
</comment>
<keyword evidence="5 7" id="KW-0472">Membrane</keyword>